<feature type="domain" description="SecA family profile" evidence="3">
    <location>
        <begin position="15"/>
        <end position="106"/>
    </location>
</feature>
<feature type="non-terminal residue" evidence="4">
    <location>
        <position position="106"/>
    </location>
</feature>
<keyword evidence="1" id="KW-0653">Protein transport</keyword>
<accession>K1V4H9</accession>
<protein>
    <submittedName>
        <fullName evidence="4">Protein containing SecA DEAD-like domain protein</fullName>
    </submittedName>
</protein>
<dbReference type="Gene3D" id="3.40.50.300">
    <property type="entry name" value="P-loop containing nucleotide triphosphate hydrolases"/>
    <property type="match status" value="1"/>
</dbReference>
<dbReference type="GO" id="GO:0043952">
    <property type="term" value="P:protein transport by the Sec complex"/>
    <property type="evidence" value="ECO:0007669"/>
    <property type="project" value="TreeGrafter"/>
</dbReference>
<dbReference type="GO" id="GO:0006886">
    <property type="term" value="P:intracellular protein transport"/>
    <property type="evidence" value="ECO:0007669"/>
    <property type="project" value="InterPro"/>
</dbReference>
<dbReference type="InterPro" id="IPR000185">
    <property type="entry name" value="SecA"/>
</dbReference>
<reference evidence="4" key="1">
    <citation type="journal article" date="2013" name="Environ. Microbiol.">
        <title>Microbiota from the distal guts of lean and obese adolescents exhibit partial functional redundancy besides clear differences in community structure.</title>
        <authorList>
            <person name="Ferrer M."/>
            <person name="Ruiz A."/>
            <person name="Lanza F."/>
            <person name="Haange S.B."/>
            <person name="Oberbach A."/>
            <person name="Till H."/>
            <person name="Bargiela R."/>
            <person name="Campoy C."/>
            <person name="Segura M.T."/>
            <person name="Richter M."/>
            <person name="von Bergen M."/>
            <person name="Seifert J."/>
            <person name="Suarez A."/>
        </authorList>
    </citation>
    <scope>NUCLEOTIDE SEQUENCE</scope>
</reference>
<name>K1V4H9_9ZZZZ</name>
<evidence type="ECO:0000256" key="1">
    <source>
        <dbReference type="ARBA" id="ARBA00022927"/>
    </source>
</evidence>
<dbReference type="AlphaFoldDB" id="K1V4H9"/>
<dbReference type="PANTHER" id="PTHR30612">
    <property type="entry name" value="SECA INNER MEMBRANE COMPONENT OF SEC PROTEIN SECRETION SYSTEM"/>
    <property type="match status" value="1"/>
</dbReference>
<dbReference type="InterPro" id="IPR011115">
    <property type="entry name" value="SecA_DEAD"/>
</dbReference>
<keyword evidence="1" id="KW-0813">Transport</keyword>
<evidence type="ECO:0000313" key="4">
    <source>
        <dbReference type="EMBL" id="EKC78811.1"/>
    </source>
</evidence>
<comment type="caution">
    <text evidence="4">The sequence shown here is derived from an EMBL/GenBank/DDBJ whole genome shotgun (WGS) entry which is preliminary data.</text>
</comment>
<evidence type="ECO:0000259" key="3">
    <source>
        <dbReference type="PROSITE" id="PS51196"/>
    </source>
</evidence>
<dbReference type="GO" id="GO:0017038">
    <property type="term" value="P:protein import"/>
    <property type="evidence" value="ECO:0007669"/>
    <property type="project" value="InterPro"/>
</dbReference>
<dbReference type="GO" id="GO:0005524">
    <property type="term" value="F:ATP binding"/>
    <property type="evidence" value="ECO:0007669"/>
    <property type="project" value="InterPro"/>
</dbReference>
<sequence>MDILLSKGCGNEEKMSVIEKIFGTHSSRELKRIEPLVDKIEALRPAMQALSDEELRGKTEEYKKRLTEGETLDDLLPEAYATVREAAKRVLNMEHYRVQLIGGIIL</sequence>
<proteinExistence type="predicted"/>
<dbReference type="SUPFAM" id="SSF52540">
    <property type="entry name" value="P-loop containing nucleoside triphosphate hydrolases"/>
    <property type="match status" value="1"/>
</dbReference>
<dbReference type="InterPro" id="IPR014018">
    <property type="entry name" value="SecA_motor_DEAD"/>
</dbReference>
<keyword evidence="2" id="KW-0811">Translocation</keyword>
<dbReference type="GO" id="GO:0006605">
    <property type="term" value="P:protein targeting"/>
    <property type="evidence" value="ECO:0007669"/>
    <property type="project" value="InterPro"/>
</dbReference>
<gene>
    <name evidence="4" type="ORF">LEA_03098</name>
</gene>
<dbReference type="GO" id="GO:0005886">
    <property type="term" value="C:plasma membrane"/>
    <property type="evidence" value="ECO:0007669"/>
    <property type="project" value="TreeGrafter"/>
</dbReference>
<dbReference type="GO" id="GO:0031522">
    <property type="term" value="C:cell envelope Sec protein transport complex"/>
    <property type="evidence" value="ECO:0007669"/>
    <property type="project" value="TreeGrafter"/>
</dbReference>
<organism evidence="4">
    <name type="scientific">human gut metagenome</name>
    <dbReference type="NCBI Taxonomy" id="408170"/>
    <lineage>
        <taxon>unclassified sequences</taxon>
        <taxon>metagenomes</taxon>
        <taxon>organismal metagenomes</taxon>
    </lineage>
</organism>
<evidence type="ECO:0000256" key="2">
    <source>
        <dbReference type="ARBA" id="ARBA00023010"/>
    </source>
</evidence>
<dbReference type="SMART" id="SM00957">
    <property type="entry name" value="SecA_DEAD"/>
    <property type="match status" value="1"/>
</dbReference>
<dbReference type="InterPro" id="IPR027417">
    <property type="entry name" value="P-loop_NTPase"/>
</dbReference>
<dbReference type="PROSITE" id="PS51196">
    <property type="entry name" value="SECA_MOTOR_DEAD"/>
    <property type="match status" value="1"/>
</dbReference>
<dbReference type="PANTHER" id="PTHR30612:SF0">
    <property type="entry name" value="CHLOROPLAST PROTEIN-TRANSPORTING ATPASE"/>
    <property type="match status" value="1"/>
</dbReference>
<dbReference type="GO" id="GO:0005829">
    <property type="term" value="C:cytosol"/>
    <property type="evidence" value="ECO:0007669"/>
    <property type="project" value="TreeGrafter"/>
</dbReference>
<dbReference type="Pfam" id="PF07517">
    <property type="entry name" value="SecA_DEAD"/>
    <property type="match status" value="1"/>
</dbReference>
<dbReference type="EMBL" id="AJWY01002066">
    <property type="protein sequence ID" value="EKC78811.1"/>
    <property type="molecule type" value="Genomic_DNA"/>
</dbReference>